<evidence type="ECO:0000256" key="3">
    <source>
        <dbReference type="ARBA" id="ARBA00022719"/>
    </source>
</evidence>
<dbReference type="AlphaFoldDB" id="A0A3N6S1P4"/>
<accession>A0A3N6S1P4</accession>
<dbReference type="GO" id="GO:0071949">
    <property type="term" value="F:FAD binding"/>
    <property type="evidence" value="ECO:0007669"/>
    <property type="project" value="TreeGrafter"/>
</dbReference>
<evidence type="ECO:0000313" key="8">
    <source>
        <dbReference type="EMBL" id="RQM39518.1"/>
    </source>
</evidence>
<dbReference type="GO" id="GO:0048038">
    <property type="term" value="F:quinone binding"/>
    <property type="evidence" value="ECO:0007669"/>
    <property type="project" value="UniProtKB-KW"/>
</dbReference>
<dbReference type="GO" id="GO:0070224">
    <property type="term" value="F:sulfide:quinone oxidoreductase activity"/>
    <property type="evidence" value="ECO:0007669"/>
    <property type="project" value="TreeGrafter"/>
</dbReference>
<proteinExistence type="predicted"/>
<protein>
    <submittedName>
        <fullName evidence="8">NAD(P)/FAD-dependent oxidoreductase</fullName>
    </submittedName>
</protein>
<dbReference type="Proteomes" id="UP000279457">
    <property type="component" value="Unassembled WGS sequence"/>
</dbReference>
<reference evidence="8 9" key="1">
    <citation type="submission" date="2018-10" db="EMBL/GenBank/DDBJ databases">
        <title>Draft genome sequence for the type isolate of Erwinia psidii, agent causal of bacterial blight in guava (Psidium guajava) and wilt and die-back of Eucalyptus spp.</title>
        <authorList>
            <person name="Hermenegildo P.S."/>
            <person name="Santos S.A."/>
            <person name="Guimaraes L.M.S."/>
            <person name="Vidigal P.M.P."/>
            <person name="Pereira I.C."/>
            <person name="Badel J.L."/>
            <person name="Alfenas-Zerbini P."/>
            <person name="Ferreira M.A.S.V."/>
            <person name="Alfenas A.C."/>
        </authorList>
    </citation>
    <scope>NUCLEOTIDE SEQUENCE [LARGE SCALE GENOMIC DNA]</scope>
    <source>
        <strain evidence="8 9">IBSBF 435</strain>
    </source>
</reference>
<dbReference type="InterPro" id="IPR023753">
    <property type="entry name" value="FAD/NAD-binding_dom"/>
</dbReference>
<evidence type="ECO:0000313" key="9">
    <source>
        <dbReference type="Proteomes" id="UP000279457"/>
    </source>
</evidence>
<evidence type="ECO:0000259" key="7">
    <source>
        <dbReference type="Pfam" id="PF07992"/>
    </source>
</evidence>
<keyword evidence="6" id="KW-0560">Oxidoreductase</keyword>
<dbReference type="FunFam" id="3.50.50.60:FF:000034">
    <property type="entry name" value="sulfide:quinone oxidoreductase, mitochondrial"/>
    <property type="match status" value="1"/>
</dbReference>
<keyword evidence="5" id="KW-0809">Transit peptide</keyword>
<dbReference type="InterPro" id="IPR015904">
    <property type="entry name" value="Sulphide_quinone_reductase"/>
</dbReference>
<keyword evidence="9" id="KW-1185">Reference proteome</keyword>
<sequence length="407" mass="45683">MESHLSSQRLVVIGGGSAGTGLIASIKKRVKKLAVTLIEPQDKHYYQPAWTLVGGGLFDIRKTYRAMQDVIPKNTVWIKDSVVLINPEEKYVMTAGGEKIPYDYLIIACGLTLRWDKIAGLEETLGRNGVTSNYRFELASYTWKLVQGLRQGKAIFTQPAMPVKCAGAPQKALYLSADYWLKQQCLDDIDTEFCLAGQAVFGVAEFVPVLKHYLEKYRAHIRYAHNLIRVDGENRLATFAVTTPDNKTSEVTKPFDMLHVVPPQTPPTFIADSGLGDVGGWCDVNRFTLQHPRWPTIFSLGDCCSAPNAKTAAAARKQIVVVAENLHAMLRGKTAHTHYDGYGSCPLTVERGKVVLAEFGYDNTLLPTFPFNLQQPSRFAWWLKVWFLPRFYWSGMLRGIEWFAKSK</sequence>
<evidence type="ECO:0000256" key="4">
    <source>
        <dbReference type="ARBA" id="ARBA00022827"/>
    </source>
</evidence>
<evidence type="ECO:0000256" key="5">
    <source>
        <dbReference type="ARBA" id="ARBA00022946"/>
    </source>
</evidence>
<evidence type="ECO:0000256" key="1">
    <source>
        <dbReference type="ARBA" id="ARBA00001974"/>
    </source>
</evidence>
<dbReference type="InterPro" id="IPR036188">
    <property type="entry name" value="FAD/NAD-bd_sf"/>
</dbReference>
<evidence type="ECO:0000256" key="6">
    <source>
        <dbReference type="ARBA" id="ARBA00023002"/>
    </source>
</evidence>
<dbReference type="GO" id="GO:0070221">
    <property type="term" value="P:sulfide oxidation, using sulfide:quinone oxidoreductase"/>
    <property type="evidence" value="ECO:0007669"/>
    <property type="project" value="TreeGrafter"/>
</dbReference>
<dbReference type="PANTHER" id="PTHR10632">
    <property type="entry name" value="SULFIDE:QUINONE OXIDOREDUCTASE"/>
    <property type="match status" value="1"/>
</dbReference>
<feature type="domain" description="FAD/NAD(P)-binding" evidence="7">
    <location>
        <begin position="9"/>
        <end position="137"/>
    </location>
</feature>
<comment type="caution">
    <text evidence="8">The sequence shown here is derived from an EMBL/GenBank/DDBJ whole genome shotgun (WGS) entry which is preliminary data.</text>
</comment>
<keyword evidence="4" id="KW-0274">FAD</keyword>
<name>A0A3N6S1P4_9GAMM</name>
<keyword evidence="3" id="KW-0874">Quinone</keyword>
<dbReference type="EMBL" id="RHHM01000002">
    <property type="protein sequence ID" value="RQM39518.1"/>
    <property type="molecule type" value="Genomic_DNA"/>
</dbReference>
<evidence type="ECO:0000256" key="2">
    <source>
        <dbReference type="ARBA" id="ARBA00022630"/>
    </source>
</evidence>
<dbReference type="Pfam" id="PF07992">
    <property type="entry name" value="Pyr_redox_2"/>
    <property type="match status" value="1"/>
</dbReference>
<organism evidence="8 9">
    <name type="scientific">Erwinia psidii</name>
    <dbReference type="NCBI Taxonomy" id="69224"/>
    <lineage>
        <taxon>Bacteria</taxon>
        <taxon>Pseudomonadati</taxon>
        <taxon>Pseudomonadota</taxon>
        <taxon>Gammaproteobacteria</taxon>
        <taxon>Enterobacterales</taxon>
        <taxon>Erwiniaceae</taxon>
        <taxon>Erwinia</taxon>
    </lineage>
</organism>
<dbReference type="SUPFAM" id="SSF51905">
    <property type="entry name" value="FAD/NAD(P)-binding domain"/>
    <property type="match status" value="2"/>
</dbReference>
<dbReference type="Gene3D" id="3.50.50.60">
    <property type="entry name" value="FAD/NAD(P)-binding domain"/>
    <property type="match status" value="2"/>
</dbReference>
<dbReference type="PANTHER" id="PTHR10632:SF2">
    <property type="entry name" value="SULFIDE:QUINONE OXIDOREDUCTASE, MITOCHONDRIAL"/>
    <property type="match status" value="1"/>
</dbReference>
<gene>
    <name evidence="8" type="ORF">EB241_03565</name>
</gene>
<comment type="cofactor">
    <cofactor evidence="1">
        <name>FAD</name>
        <dbReference type="ChEBI" id="CHEBI:57692"/>
    </cofactor>
</comment>
<dbReference type="OrthoDB" id="9781621at2"/>
<dbReference type="RefSeq" id="WP_124231825.1">
    <property type="nucleotide sequence ID" value="NZ_RHHM01000002.1"/>
</dbReference>
<keyword evidence="2" id="KW-0285">Flavoprotein</keyword>